<proteinExistence type="predicted"/>
<feature type="signal peptide" evidence="1">
    <location>
        <begin position="1"/>
        <end position="24"/>
    </location>
</feature>
<dbReference type="AlphaFoldDB" id="A0AB40A5P4"/>
<evidence type="ECO:0000313" key="3">
    <source>
        <dbReference type="RefSeq" id="XP_036671974.3"/>
    </source>
</evidence>
<feature type="chain" id="PRO_5047079042" evidence="1">
    <location>
        <begin position="25"/>
        <end position="126"/>
    </location>
</feature>
<gene>
    <name evidence="3" type="primary">LOC118877402</name>
</gene>
<name>A0AB40A5P4_DROSZ</name>
<keyword evidence="1" id="KW-0732">Signal</keyword>
<accession>A0AB40A5P4</accession>
<dbReference type="RefSeq" id="XP_036671974.3">
    <property type="nucleotide sequence ID" value="XM_036816079.3"/>
</dbReference>
<keyword evidence="2" id="KW-1185">Reference proteome</keyword>
<dbReference type="Proteomes" id="UP001652628">
    <property type="component" value="Chromosome 3"/>
</dbReference>
<dbReference type="GeneID" id="118877402"/>
<sequence length="126" mass="14638">MSPNSRRCLILLFIAVSFLVIRLADNYIKHKEPILASYSQEIQEIQDDLVHLADSCTIEKLMVDDSEEYLQISCHVDDLPEGYLRRLKPVEHGRSFFLNQRIPKPLKRQWNFRVPTEAVNGLSVLT</sequence>
<protein>
    <submittedName>
        <fullName evidence="3">Uncharacterized protein</fullName>
    </submittedName>
</protein>
<reference evidence="3" key="1">
    <citation type="submission" date="2025-08" db="UniProtKB">
        <authorList>
            <consortium name="RefSeq"/>
        </authorList>
    </citation>
    <scope>IDENTIFICATION</scope>
</reference>
<organism evidence="2 3">
    <name type="scientific">Drosophila suzukii</name>
    <name type="common">Spotted-wing drosophila fruit fly</name>
    <dbReference type="NCBI Taxonomy" id="28584"/>
    <lineage>
        <taxon>Eukaryota</taxon>
        <taxon>Metazoa</taxon>
        <taxon>Ecdysozoa</taxon>
        <taxon>Arthropoda</taxon>
        <taxon>Hexapoda</taxon>
        <taxon>Insecta</taxon>
        <taxon>Pterygota</taxon>
        <taxon>Neoptera</taxon>
        <taxon>Endopterygota</taxon>
        <taxon>Diptera</taxon>
        <taxon>Brachycera</taxon>
        <taxon>Muscomorpha</taxon>
        <taxon>Ephydroidea</taxon>
        <taxon>Drosophilidae</taxon>
        <taxon>Drosophila</taxon>
        <taxon>Sophophora</taxon>
    </lineage>
</organism>
<evidence type="ECO:0000313" key="2">
    <source>
        <dbReference type="Proteomes" id="UP001652628"/>
    </source>
</evidence>
<evidence type="ECO:0000256" key="1">
    <source>
        <dbReference type="SAM" id="SignalP"/>
    </source>
</evidence>